<dbReference type="Pfam" id="PF13458">
    <property type="entry name" value="Peripla_BP_6"/>
    <property type="match status" value="1"/>
</dbReference>
<feature type="signal peptide" evidence="4">
    <location>
        <begin position="1"/>
        <end position="23"/>
    </location>
</feature>
<name>A0A6L3T340_9HYPH</name>
<comment type="caution">
    <text evidence="6">The sequence shown here is derived from an EMBL/GenBank/DDBJ whole genome shotgun (WGS) entry which is preliminary data.</text>
</comment>
<proteinExistence type="inferred from homology"/>
<dbReference type="OrthoDB" id="5794591at2"/>
<keyword evidence="7" id="KW-1185">Reference proteome</keyword>
<gene>
    <name evidence="6" type="ORF">F6X53_05030</name>
</gene>
<dbReference type="InterPro" id="IPR028082">
    <property type="entry name" value="Peripla_BP_I"/>
</dbReference>
<dbReference type="InterPro" id="IPR051010">
    <property type="entry name" value="BCAA_transport"/>
</dbReference>
<protein>
    <submittedName>
        <fullName evidence="6">ABC transporter substrate-binding protein</fullName>
    </submittedName>
</protein>
<dbReference type="Proteomes" id="UP000474159">
    <property type="component" value="Unassembled WGS sequence"/>
</dbReference>
<dbReference type="CDD" id="cd06327">
    <property type="entry name" value="PBP1_SBP-like"/>
    <property type="match status" value="1"/>
</dbReference>
<dbReference type="AlphaFoldDB" id="A0A6L3T340"/>
<dbReference type="RefSeq" id="WP_150997845.1">
    <property type="nucleotide sequence ID" value="NZ_VZZK01000004.1"/>
</dbReference>
<evidence type="ECO:0000256" key="2">
    <source>
        <dbReference type="ARBA" id="ARBA00022729"/>
    </source>
</evidence>
<accession>A0A6L3T340</accession>
<evidence type="ECO:0000313" key="6">
    <source>
        <dbReference type="EMBL" id="KAB1080562.1"/>
    </source>
</evidence>
<evidence type="ECO:0000313" key="7">
    <source>
        <dbReference type="Proteomes" id="UP000474159"/>
    </source>
</evidence>
<dbReference type="Gene3D" id="3.40.50.2300">
    <property type="match status" value="2"/>
</dbReference>
<comment type="similarity">
    <text evidence="1">Belongs to the leucine-binding protein family.</text>
</comment>
<dbReference type="EMBL" id="VZZK01000004">
    <property type="protein sequence ID" value="KAB1080562.1"/>
    <property type="molecule type" value="Genomic_DNA"/>
</dbReference>
<organism evidence="6 7">
    <name type="scientific">Methylobacterium soli</name>
    <dbReference type="NCBI Taxonomy" id="553447"/>
    <lineage>
        <taxon>Bacteria</taxon>
        <taxon>Pseudomonadati</taxon>
        <taxon>Pseudomonadota</taxon>
        <taxon>Alphaproteobacteria</taxon>
        <taxon>Hyphomicrobiales</taxon>
        <taxon>Methylobacteriaceae</taxon>
        <taxon>Methylobacterium</taxon>
    </lineage>
</organism>
<evidence type="ECO:0000256" key="1">
    <source>
        <dbReference type="ARBA" id="ARBA00010062"/>
    </source>
</evidence>
<keyword evidence="2 4" id="KW-0732">Signal</keyword>
<evidence type="ECO:0000256" key="3">
    <source>
        <dbReference type="ARBA" id="ARBA00022970"/>
    </source>
</evidence>
<reference evidence="6 7" key="1">
    <citation type="submission" date="2019-09" db="EMBL/GenBank/DDBJ databases">
        <title>YIM 48816 draft genome.</title>
        <authorList>
            <person name="Jiang L."/>
        </authorList>
    </citation>
    <scope>NUCLEOTIDE SEQUENCE [LARGE SCALE GENOMIC DNA]</scope>
    <source>
        <strain evidence="6 7">YIM 48816</strain>
    </source>
</reference>
<dbReference type="InterPro" id="IPR028081">
    <property type="entry name" value="Leu-bd"/>
</dbReference>
<evidence type="ECO:0000256" key="4">
    <source>
        <dbReference type="SAM" id="SignalP"/>
    </source>
</evidence>
<feature type="domain" description="Leucine-binding protein" evidence="5">
    <location>
        <begin position="26"/>
        <end position="365"/>
    </location>
</feature>
<dbReference type="SUPFAM" id="SSF53822">
    <property type="entry name" value="Periplasmic binding protein-like I"/>
    <property type="match status" value="1"/>
</dbReference>
<dbReference type="GO" id="GO:0006865">
    <property type="term" value="P:amino acid transport"/>
    <property type="evidence" value="ECO:0007669"/>
    <property type="project" value="UniProtKB-KW"/>
</dbReference>
<keyword evidence="3" id="KW-0029">Amino-acid transport</keyword>
<feature type="chain" id="PRO_5026921199" evidence="4">
    <location>
        <begin position="24"/>
        <end position="404"/>
    </location>
</feature>
<dbReference type="PANTHER" id="PTHR30483">
    <property type="entry name" value="LEUCINE-SPECIFIC-BINDING PROTEIN"/>
    <property type="match status" value="1"/>
</dbReference>
<keyword evidence="3" id="KW-0813">Transport</keyword>
<evidence type="ECO:0000259" key="5">
    <source>
        <dbReference type="Pfam" id="PF13458"/>
    </source>
</evidence>
<dbReference type="PANTHER" id="PTHR30483:SF6">
    <property type="entry name" value="PERIPLASMIC BINDING PROTEIN OF ABC TRANSPORTER FOR NATURAL AMINO ACIDS"/>
    <property type="match status" value="1"/>
</dbReference>
<sequence>MRSLAIRAACLAAFTLGAGTASAEVLKIGVLSDMSRPQADFAGPGSVLAARMAVADFGGTVAGMPVEVLSADHQNKADVGANIARQWIDADGIDAIFDVPNSAVALAVSSLVSQKNRALVVSGAGTSDLTGKNCTPNTVHWTYDTWAQANTVGTAVTKSGGDTWYFMSVDYAFGHALERDATEAIKQAGGRVVGTVRHPLGTSDLSSFLLQAEASRAKVIGLGSAGVDTVNAVKQAGEFGITEGGQKLAAMLMVLNDIKALGLQTAQKLLLSEAFYWDLNDGTRDFAKRFSGSFGGRYPNMVHAGVYASVLHYLKAVERTKSGKDGSAVVAAMKAIPTSDPVFGQGSVRTDGRVIHDMYLFEVKAPGESTGPYDLYKTVATVGADKAFRPMDSGQCPIVGRRAD</sequence>